<evidence type="ECO:0000313" key="1">
    <source>
        <dbReference type="EMBL" id="KAA6329145.1"/>
    </source>
</evidence>
<protein>
    <recommendedName>
        <fullName evidence="2">HTH cro/C1-type domain-containing protein</fullName>
    </recommendedName>
</protein>
<dbReference type="AlphaFoldDB" id="A0A5J4R698"/>
<comment type="caution">
    <text evidence="1">The sequence shown here is derived from an EMBL/GenBank/DDBJ whole genome shotgun (WGS) entry which is preliminary data.</text>
</comment>
<reference evidence="1" key="1">
    <citation type="submission" date="2019-03" db="EMBL/GenBank/DDBJ databases">
        <title>Single cell metagenomics reveals metabolic interactions within the superorganism composed of flagellate Streblomastix strix and complex community of Bacteroidetes bacteria on its surface.</title>
        <authorList>
            <person name="Treitli S.C."/>
            <person name="Kolisko M."/>
            <person name="Husnik F."/>
            <person name="Keeling P."/>
            <person name="Hampl V."/>
        </authorList>
    </citation>
    <scope>NUCLEOTIDE SEQUENCE</scope>
    <source>
        <strain evidence="1">STM</strain>
    </source>
</reference>
<sequence>MKNNYNNIKELTVNLSPYISASAFARICDINEAQMRHYVSGIRNPSQITIDKINEKIRIFAEELAKVQITGA</sequence>
<name>A0A5J4R698_9ZZZZ</name>
<proteinExistence type="predicted"/>
<dbReference type="EMBL" id="SNRY01001696">
    <property type="protein sequence ID" value="KAA6329145.1"/>
    <property type="molecule type" value="Genomic_DNA"/>
</dbReference>
<evidence type="ECO:0008006" key="2">
    <source>
        <dbReference type="Google" id="ProtNLM"/>
    </source>
</evidence>
<gene>
    <name evidence="1" type="ORF">EZS27_022022</name>
</gene>
<organism evidence="1">
    <name type="scientific">termite gut metagenome</name>
    <dbReference type="NCBI Taxonomy" id="433724"/>
    <lineage>
        <taxon>unclassified sequences</taxon>
        <taxon>metagenomes</taxon>
        <taxon>organismal metagenomes</taxon>
    </lineage>
</organism>
<accession>A0A5J4R698</accession>